<dbReference type="InterPro" id="IPR001878">
    <property type="entry name" value="Znf_CCHC"/>
</dbReference>
<keyword evidence="1" id="KW-0862">Zinc</keyword>
<dbReference type="GO" id="GO:0008270">
    <property type="term" value="F:zinc ion binding"/>
    <property type="evidence" value="ECO:0007669"/>
    <property type="project" value="UniProtKB-KW"/>
</dbReference>
<proteinExistence type="predicted"/>
<comment type="caution">
    <text evidence="3">The sequence shown here is derived from an EMBL/GenBank/DDBJ whole genome shotgun (WGS) entry which is preliminary data.</text>
</comment>
<gene>
    <name evidence="3" type="ORF">QYE76_070953</name>
</gene>
<dbReference type="EMBL" id="JAUUTY010000004">
    <property type="protein sequence ID" value="KAK1653148.1"/>
    <property type="molecule type" value="Genomic_DNA"/>
</dbReference>
<dbReference type="PANTHER" id="PTHR35317">
    <property type="entry name" value="OS04G0629600 PROTEIN"/>
    <property type="match status" value="1"/>
</dbReference>
<dbReference type="AlphaFoldDB" id="A0AAD8WEE4"/>
<dbReference type="InterPro" id="IPR036875">
    <property type="entry name" value="Znf_CCHC_sf"/>
</dbReference>
<evidence type="ECO:0000313" key="3">
    <source>
        <dbReference type="EMBL" id="KAK1653148.1"/>
    </source>
</evidence>
<dbReference type="SMART" id="SM00343">
    <property type="entry name" value="ZnF_C2HC"/>
    <property type="match status" value="1"/>
</dbReference>
<organism evidence="3 4">
    <name type="scientific">Lolium multiflorum</name>
    <name type="common">Italian ryegrass</name>
    <name type="synonym">Lolium perenne subsp. multiflorum</name>
    <dbReference type="NCBI Taxonomy" id="4521"/>
    <lineage>
        <taxon>Eukaryota</taxon>
        <taxon>Viridiplantae</taxon>
        <taxon>Streptophyta</taxon>
        <taxon>Embryophyta</taxon>
        <taxon>Tracheophyta</taxon>
        <taxon>Spermatophyta</taxon>
        <taxon>Magnoliopsida</taxon>
        <taxon>Liliopsida</taxon>
        <taxon>Poales</taxon>
        <taxon>Poaceae</taxon>
        <taxon>BOP clade</taxon>
        <taxon>Pooideae</taxon>
        <taxon>Poodae</taxon>
        <taxon>Poeae</taxon>
        <taxon>Poeae Chloroplast Group 2 (Poeae type)</taxon>
        <taxon>Loliodinae</taxon>
        <taxon>Loliinae</taxon>
        <taxon>Lolium</taxon>
    </lineage>
</organism>
<name>A0AAD8WEE4_LOLMU</name>
<feature type="domain" description="CCHC-type" evidence="2">
    <location>
        <begin position="386"/>
        <end position="402"/>
    </location>
</feature>
<evidence type="ECO:0000313" key="4">
    <source>
        <dbReference type="Proteomes" id="UP001231189"/>
    </source>
</evidence>
<accession>A0AAD8WEE4</accession>
<dbReference type="Pfam" id="PF00098">
    <property type="entry name" value="zf-CCHC"/>
    <property type="match status" value="1"/>
</dbReference>
<dbReference type="Proteomes" id="UP001231189">
    <property type="component" value="Unassembled WGS sequence"/>
</dbReference>
<keyword evidence="1" id="KW-0863">Zinc-finger</keyword>
<dbReference type="Gene3D" id="4.10.60.10">
    <property type="entry name" value="Zinc finger, CCHC-type"/>
    <property type="match status" value="1"/>
</dbReference>
<evidence type="ECO:0000256" key="1">
    <source>
        <dbReference type="PROSITE-ProRule" id="PRU00047"/>
    </source>
</evidence>
<protein>
    <recommendedName>
        <fullName evidence="2">CCHC-type domain-containing protein</fullName>
    </recommendedName>
</protein>
<dbReference type="SUPFAM" id="SSF57756">
    <property type="entry name" value="Retrovirus zinc finger-like domains"/>
    <property type="match status" value="1"/>
</dbReference>
<dbReference type="PANTHER" id="PTHR35317:SF35">
    <property type="entry name" value="DUF4219 DOMAIN-CONTAINING PROTEIN"/>
    <property type="match status" value="1"/>
</dbReference>
<dbReference type="PROSITE" id="PS50158">
    <property type="entry name" value="ZF_CCHC"/>
    <property type="match status" value="1"/>
</dbReference>
<sequence length="424" mass="47555">MAMDRRNEAGAEAVGLMVEPHDVPFFIDSPADSVTRLTPSPPGAPTPSTVARGWVRVCCGVERLRTATMKLVGQVLDLIVETFDLAVVELILVAESYTLLVPVVMADEAEKAKATELEKKMAEDLRTGPALDRRCLRTPPRAQLSDGSGGSSGGEVRIVERVVRQSSMVAAPPLMLTRTNYSDWALVMRVQLQGQGRWEVVEDGIGDYHDDREALGAILRAVPPEMLRSLAVKDTAKEAWDALKTLRLGSERVREARAQTRRSEFENLRFKDGEKVEQFAMRLTGIMHELEVLGDGVGEHKAVLKFLRCVPKRFKQLAHSIQQLLDLKTMTVEELTGRFLAVEEELDLEEEEGGQHGGTHLLLTEEQWIERMKKKKNHGRDKKKLRCFNCQELGHFAWECPEKKKKDNEEKALLGFVEDEPALL</sequence>
<dbReference type="GO" id="GO:0003676">
    <property type="term" value="F:nucleic acid binding"/>
    <property type="evidence" value="ECO:0007669"/>
    <property type="project" value="InterPro"/>
</dbReference>
<reference evidence="3" key="1">
    <citation type="submission" date="2023-07" db="EMBL/GenBank/DDBJ databases">
        <title>A chromosome-level genome assembly of Lolium multiflorum.</title>
        <authorList>
            <person name="Chen Y."/>
            <person name="Copetti D."/>
            <person name="Kolliker R."/>
            <person name="Studer B."/>
        </authorList>
    </citation>
    <scope>NUCLEOTIDE SEQUENCE</scope>
    <source>
        <strain evidence="3">02402/16</strain>
        <tissue evidence="3">Leaf</tissue>
    </source>
</reference>
<keyword evidence="1" id="KW-0479">Metal-binding</keyword>
<keyword evidence="4" id="KW-1185">Reference proteome</keyword>
<evidence type="ECO:0000259" key="2">
    <source>
        <dbReference type="PROSITE" id="PS50158"/>
    </source>
</evidence>
<dbReference type="Pfam" id="PF14223">
    <property type="entry name" value="Retrotran_gag_2"/>
    <property type="match status" value="1"/>
</dbReference>